<comment type="caution">
    <text evidence="6">The sequence shown here is derived from an EMBL/GenBank/DDBJ whole genome shotgun (WGS) entry which is preliminary data.</text>
</comment>
<dbReference type="EMBL" id="VCGU01000005">
    <property type="protein sequence ID" value="TRY75135.1"/>
    <property type="molecule type" value="Genomic_DNA"/>
</dbReference>
<dbReference type="OMA" id="VIHYQIR"/>
<dbReference type="SUPFAM" id="SSF55550">
    <property type="entry name" value="SH2 domain"/>
    <property type="match status" value="2"/>
</dbReference>
<evidence type="ECO:0000256" key="1">
    <source>
        <dbReference type="ARBA" id="ARBA00022737"/>
    </source>
</evidence>
<evidence type="ECO:0000313" key="7">
    <source>
        <dbReference type="Proteomes" id="UP000318571"/>
    </source>
</evidence>
<organism evidence="6 7">
    <name type="scientific">Tigriopus californicus</name>
    <name type="common">Marine copepod</name>
    <dbReference type="NCBI Taxonomy" id="6832"/>
    <lineage>
        <taxon>Eukaryota</taxon>
        <taxon>Metazoa</taxon>
        <taxon>Ecdysozoa</taxon>
        <taxon>Arthropoda</taxon>
        <taxon>Crustacea</taxon>
        <taxon>Multicrustacea</taxon>
        <taxon>Hexanauplia</taxon>
        <taxon>Copepoda</taxon>
        <taxon>Harpacticoida</taxon>
        <taxon>Harpacticidae</taxon>
        <taxon>Tigriopus</taxon>
    </lineage>
</organism>
<dbReference type="InterPro" id="IPR002110">
    <property type="entry name" value="Ankyrin_rpt"/>
</dbReference>
<dbReference type="Pfam" id="PF00017">
    <property type="entry name" value="SH2"/>
    <property type="match status" value="2"/>
</dbReference>
<evidence type="ECO:0000256" key="3">
    <source>
        <dbReference type="PROSITE-ProRule" id="PRU00023"/>
    </source>
</evidence>
<feature type="repeat" description="ANK" evidence="3">
    <location>
        <begin position="225"/>
        <end position="250"/>
    </location>
</feature>
<dbReference type="InterPro" id="IPR036770">
    <property type="entry name" value="Ankyrin_rpt-contain_sf"/>
</dbReference>
<dbReference type="InterPro" id="IPR000980">
    <property type="entry name" value="SH2"/>
</dbReference>
<evidence type="ECO:0000256" key="2">
    <source>
        <dbReference type="ARBA" id="ARBA00023043"/>
    </source>
</evidence>
<dbReference type="InterPro" id="IPR036860">
    <property type="entry name" value="SH2_dom_sf"/>
</dbReference>
<dbReference type="STRING" id="6832.A0A553PBS9"/>
<feature type="repeat" description="ANK" evidence="3">
    <location>
        <begin position="158"/>
        <end position="190"/>
    </location>
</feature>
<accession>A0A553PBS9</accession>
<dbReference type="PROSITE" id="PS50001">
    <property type="entry name" value="SH2"/>
    <property type="match status" value="2"/>
</dbReference>
<keyword evidence="7" id="KW-1185">Reference proteome</keyword>
<dbReference type="Gene3D" id="3.30.505.10">
    <property type="entry name" value="SH2 domain"/>
    <property type="match status" value="2"/>
</dbReference>
<dbReference type="PROSITE" id="PS50088">
    <property type="entry name" value="ANK_REPEAT"/>
    <property type="match status" value="3"/>
</dbReference>
<feature type="domain" description="SH2" evidence="5">
    <location>
        <begin position="294"/>
        <end position="385"/>
    </location>
</feature>
<dbReference type="AlphaFoldDB" id="A0A553PBS9"/>
<dbReference type="SMART" id="SM00252">
    <property type="entry name" value="SH2"/>
    <property type="match status" value="2"/>
</dbReference>
<dbReference type="Pfam" id="PF00023">
    <property type="entry name" value="Ank"/>
    <property type="match status" value="1"/>
</dbReference>
<feature type="domain" description="SH2" evidence="5">
    <location>
        <begin position="13"/>
        <end position="111"/>
    </location>
</feature>
<dbReference type="PANTHER" id="PTHR24201">
    <property type="entry name" value="ANK_REP_REGION DOMAIN-CONTAINING PROTEIN"/>
    <property type="match status" value="1"/>
</dbReference>
<reference evidence="6 7" key="1">
    <citation type="journal article" date="2018" name="Nat. Ecol. Evol.">
        <title>Genomic signatures of mitonuclear coevolution across populations of Tigriopus californicus.</title>
        <authorList>
            <person name="Barreto F.S."/>
            <person name="Watson E.T."/>
            <person name="Lima T.G."/>
            <person name="Willett C.S."/>
            <person name="Edmands S."/>
            <person name="Li W."/>
            <person name="Burton R.S."/>
        </authorList>
    </citation>
    <scope>NUCLEOTIDE SEQUENCE [LARGE SCALE GENOMIC DNA]</scope>
    <source>
        <strain evidence="6 7">San Diego</strain>
    </source>
</reference>
<dbReference type="PRINTS" id="PR00401">
    <property type="entry name" value="SH2DOMAIN"/>
</dbReference>
<sequence length="404" mass="45270">MSTYTIKDDGDDWYHDLTAVANRQKAEKVLKAAGFEHGLFLVRESTSAEGDFVLSVVNAEEVIHYQIRRHGEDAIFSLNDERYVVQGLEEVIFYYWKNPNSGLQHPLTKFVRGKLCPLHARLHGTENLLHRATAANNVGIVQELLHSGYQNITAKNNQGQSAVHIASAKGYLPILRLLIANGAHLESTDSSGYTPLHLACETVQSDIVRALLEGRANPTTRNEKTGWSPLHVAAFHGRLDAVNILLEFGAPSQPRALNNCTPADMANRRGHPAIARVLSANDFKLKPRSSSGRWLHPPISRDKANELLKANATEDGTFLIRKSTKREGVHVLSMFHDWQYLHYEIMKQGMFYFMEEGPFLISLEHFVDHYSKFKDGLRCELSNPVQPEPPSIPVPAPRVCPGIF</sequence>
<dbReference type="SUPFAM" id="SSF48403">
    <property type="entry name" value="Ankyrin repeat"/>
    <property type="match status" value="1"/>
</dbReference>
<dbReference type="InterPro" id="IPR050776">
    <property type="entry name" value="Ank_Repeat/CDKN_Inhibitor"/>
</dbReference>
<evidence type="ECO:0000259" key="5">
    <source>
        <dbReference type="PROSITE" id="PS50001"/>
    </source>
</evidence>
<keyword evidence="1" id="KW-0677">Repeat</keyword>
<dbReference type="PROSITE" id="PS50297">
    <property type="entry name" value="ANK_REP_REGION"/>
    <property type="match status" value="3"/>
</dbReference>
<evidence type="ECO:0000256" key="4">
    <source>
        <dbReference type="PROSITE-ProRule" id="PRU00191"/>
    </source>
</evidence>
<evidence type="ECO:0000313" key="6">
    <source>
        <dbReference type="EMBL" id="TRY75135.1"/>
    </source>
</evidence>
<keyword evidence="2 3" id="KW-0040">ANK repeat</keyword>
<dbReference type="Pfam" id="PF12796">
    <property type="entry name" value="Ank_2"/>
    <property type="match status" value="1"/>
</dbReference>
<dbReference type="Proteomes" id="UP000318571">
    <property type="component" value="Chromosome 2"/>
</dbReference>
<gene>
    <name evidence="6" type="ORF">TCAL_00667</name>
</gene>
<proteinExistence type="predicted"/>
<dbReference type="Gene3D" id="1.25.40.20">
    <property type="entry name" value="Ankyrin repeat-containing domain"/>
    <property type="match status" value="1"/>
</dbReference>
<keyword evidence="4" id="KW-0727">SH2 domain</keyword>
<protein>
    <recommendedName>
        <fullName evidence="5">SH2 domain-containing protein</fullName>
    </recommendedName>
</protein>
<feature type="repeat" description="ANK" evidence="3">
    <location>
        <begin position="191"/>
        <end position="223"/>
    </location>
</feature>
<dbReference type="SMART" id="SM00248">
    <property type="entry name" value="ANK"/>
    <property type="match status" value="5"/>
</dbReference>
<name>A0A553PBS9_TIGCA</name>